<feature type="compositionally biased region" description="Low complexity" evidence="7">
    <location>
        <begin position="541"/>
        <end position="558"/>
    </location>
</feature>
<dbReference type="PROSITE" id="PS00624">
    <property type="entry name" value="GMC_OXRED_2"/>
    <property type="match status" value="1"/>
</dbReference>
<dbReference type="InterPro" id="IPR036188">
    <property type="entry name" value="FAD/NAD-bd_sf"/>
</dbReference>
<dbReference type="Pfam" id="PF00732">
    <property type="entry name" value="GMC_oxred_N"/>
    <property type="match status" value="1"/>
</dbReference>
<keyword evidence="4 6" id="KW-0274">FAD</keyword>
<protein>
    <submittedName>
        <fullName evidence="10">GMC family oxidoreductase N-terminal domain-containing protein</fullName>
    </submittedName>
</protein>
<dbReference type="PIRSF" id="PIRSF000137">
    <property type="entry name" value="Alcohol_oxidase"/>
    <property type="match status" value="1"/>
</dbReference>
<accession>A0ABS0KG09</accession>
<evidence type="ECO:0000259" key="9">
    <source>
        <dbReference type="PROSITE" id="PS00624"/>
    </source>
</evidence>
<evidence type="ECO:0000256" key="6">
    <source>
        <dbReference type="RuleBase" id="RU003968"/>
    </source>
</evidence>
<comment type="caution">
    <text evidence="10">The sequence shown here is derived from an EMBL/GenBank/DDBJ whole genome shotgun (WGS) entry which is preliminary data.</text>
</comment>
<keyword evidence="11" id="KW-1185">Reference proteome</keyword>
<dbReference type="InterPro" id="IPR000172">
    <property type="entry name" value="GMC_OxRdtase_N"/>
</dbReference>
<comment type="similarity">
    <text evidence="2 6">Belongs to the GMC oxidoreductase family.</text>
</comment>
<name>A0ABS0KG09_PSENT</name>
<dbReference type="InterPro" id="IPR012132">
    <property type="entry name" value="GMC_OxRdtase"/>
</dbReference>
<comment type="cofactor">
    <cofactor evidence="1">
        <name>FAD</name>
        <dbReference type="ChEBI" id="CHEBI:57692"/>
    </cofactor>
</comment>
<dbReference type="SUPFAM" id="SSF51905">
    <property type="entry name" value="FAD/NAD(P)-binding domain"/>
    <property type="match status" value="1"/>
</dbReference>
<evidence type="ECO:0000256" key="4">
    <source>
        <dbReference type="ARBA" id="ARBA00022827"/>
    </source>
</evidence>
<feature type="region of interest" description="Disordered" evidence="7">
    <location>
        <begin position="535"/>
        <end position="558"/>
    </location>
</feature>
<evidence type="ECO:0000259" key="8">
    <source>
        <dbReference type="PROSITE" id="PS00623"/>
    </source>
</evidence>
<dbReference type="InterPro" id="IPR007867">
    <property type="entry name" value="GMC_OxRtase_C"/>
</dbReference>
<evidence type="ECO:0000313" key="10">
    <source>
        <dbReference type="EMBL" id="MBG6287029.1"/>
    </source>
</evidence>
<dbReference type="SUPFAM" id="SSF54373">
    <property type="entry name" value="FAD-linked reductases, C-terminal domain"/>
    <property type="match status" value="1"/>
</dbReference>
<evidence type="ECO:0000256" key="7">
    <source>
        <dbReference type="SAM" id="MobiDB-lite"/>
    </source>
</evidence>
<organism evidence="10 11">
    <name type="scientific">Pseudomonas nitroreducens</name>
    <dbReference type="NCBI Taxonomy" id="46680"/>
    <lineage>
        <taxon>Bacteria</taxon>
        <taxon>Pseudomonadati</taxon>
        <taxon>Pseudomonadota</taxon>
        <taxon>Gammaproteobacteria</taxon>
        <taxon>Pseudomonadales</taxon>
        <taxon>Pseudomonadaceae</taxon>
        <taxon>Pseudomonas</taxon>
    </lineage>
</organism>
<feature type="domain" description="Glucose-methanol-choline oxidoreductase N-terminal" evidence="9">
    <location>
        <begin position="256"/>
        <end position="270"/>
    </location>
</feature>
<dbReference type="Gene3D" id="3.50.50.60">
    <property type="entry name" value="FAD/NAD(P)-binding domain"/>
    <property type="match status" value="1"/>
</dbReference>
<dbReference type="PANTHER" id="PTHR11552:SF147">
    <property type="entry name" value="CHOLINE DEHYDROGENASE, MITOCHONDRIAL"/>
    <property type="match status" value="1"/>
</dbReference>
<dbReference type="Pfam" id="PF05199">
    <property type="entry name" value="GMC_oxred_C"/>
    <property type="match status" value="1"/>
</dbReference>
<keyword evidence="5" id="KW-0560">Oxidoreductase</keyword>
<evidence type="ECO:0000256" key="5">
    <source>
        <dbReference type="ARBA" id="ARBA00023002"/>
    </source>
</evidence>
<proteinExistence type="inferred from homology"/>
<keyword evidence="3 6" id="KW-0285">Flavoprotein</keyword>
<dbReference type="Gene3D" id="3.30.560.10">
    <property type="entry name" value="Glucose Oxidase, domain 3"/>
    <property type="match status" value="1"/>
</dbReference>
<feature type="domain" description="Glucose-methanol-choline oxidoreductase N-terminal" evidence="8">
    <location>
        <begin position="81"/>
        <end position="104"/>
    </location>
</feature>
<evidence type="ECO:0000256" key="2">
    <source>
        <dbReference type="ARBA" id="ARBA00010790"/>
    </source>
</evidence>
<dbReference type="RefSeq" id="WP_196912356.1">
    <property type="nucleotide sequence ID" value="NZ_JADTFC010000009.1"/>
</dbReference>
<dbReference type="PANTHER" id="PTHR11552">
    <property type="entry name" value="GLUCOSE-METHANOL-CHOLINE GMC OXIDOREDUCTASE"/>
    <property type="match status" value="1"/>
</dbReference>
<reference evidence="10 11" key="1">
    <citation type="submission" date="2020-11" db="EMBL/GenBank/DDBJ databases">
        <title>Enhanced detection system for hospital associated transmission using whole genome sequencing surveillance.</title>
        <authorList>
            <person name="Harrison L.H."/>
            <person name="Van Tyne D."/>
            <person name="Marsh J.W."/>
            <person name="Griffith M.P."/>
            <person name="Snyder D.J."/>
            <person name="Cooper V.S."/>
            <person name="Mustapha M."/>
        </authorList>
    </citation>
    <scope>NUCLEOTIDE SEQUENCE [LARGE SCALE GENOMIC DNA]</scope>
    <source>
        <strain evidence="10 11">PSA00705</strain>
    </source>
</reference>
<evidence type="ECO:0000256" key="3">
    <source>
        <dbReference type="ARBA" id="ARBA00022630"/>
    </source>
</evidence>
<dbReference type="EMBL" id="JADTFC010000009">
    <property type="protein sequence ID" value="MBG6287029.1"/>
    <property type="molecule type" value="Genomic_DNA"/>
</dbReference>
<evidence type="ECO:0000256" key="1">
    <source>
        <dbReference type="ARBA" id="ARBA00001974"/>
    </source>
</evidence>
<dbReference type="PROSITE" id="PS00623">
    <property type="entry name" value="GMC_OXRED_1"/>
    <property type="match status" value="1"/>
</dbReference>
<dbReference type="PROSITE" id="PS51257">
    <property type="entry name" value="PROKAR_LIPOPROTEIN"/>
    <property type="match status" value="1"/>
</dbReference>
<dbReference type="Proteomes" id="UP000608450">
    <property type="component" value="Unassembled WGS sequence"/>
</dbReference>
<gene>
    <name evidence="10" type="ORF">I5I61_06175</name>
</gene>
<sequence length="558" mass="59509">MQQRYDYIVVGAGSAGCVLANRLSADPSCSVLLVESGPADRDPMIRMPRGIGKLLVAGNRHVWDYRIEPGNDQPSELWLKGRTLGGSSSINGMVYVRGAPADYDAWEAAGCTGWGWSDIGRQFVALEDHVLGAADGRGVGGPLKVTIHPSGSPLCEAVIEAAQQSGTPRVADTNHVDTVEQGAFGYQPQNTWNGQRFSAARAFLDPVRSRPNLSILTSTDVVKINFDGTRATSVSIREKTGLREIGIGREVILSAGAIESPKLLQLSGVGPAALLREHGIAVVADRAQVGQNLREHLCLPLQYRVRSGSLNYAFRGLGLLGSLWSYYVRGSGPLTHAAHEAGGFVKTRADAERADAQIGVSLHSLTVKANNQVVPEKEHGLTFYCYFTRPESRGEVAIASADPAVAPRISANYLSAQIDRDSAVSLIRWVRQLVAQPALEPLVVSEEVPGARYQSDAELLDAARQIGRTAYHVSCTCRMGSDDDAVLDPELRVKGVSGVRVVDTSIMPSLPSGNTNAPAMAIALRAAEIITGRQADGQHMPTSPVTVSSPVSELSSHS</sequence>
<evidence type="ECO:0000313" key="11">
    <source>
        <dbReference type="Proteomes" id="UP000608450"/>
    </source>
</evidence>